<keyword evidence="3" id="KW-1185">Reference proteome</keyword>
<dbReference type="Proteomes" id="UP000813385">
    <property type="component" value="Unassembled WGS sequence"/>
</dbReference>
<dbReference type="EMBL" id="JAGPXD010000001">
    <property type="protein sequence ID" value="KAH7375469.1"/>
    <property type="molecule type" value="Genomic_DNA"/>
</dbReference>
<accession>A0A8K0X8K5</accession>
<evidence type="ECO:0000313" key="2">
    <source>
        <dbReference type="EMBL" id="KAH7375469.1"/>
    </source>
</evidence>
<feature type="chain" id="PRO_5035441077" evidence="1">
    <location>
        <begin position="20"/>
        <end position="87"/>
    </location>
</feature>
<dbReference type="AlphaFoldDB" id="A0A8K0X8K5"/>
<evidence type="ECO:0000313" key="3">
    <source>
        <dbReference type="Proteomes" id="UP000813385"/>
    </source>
</evidence>
<organism evidence="2 3">
    <name type="scientific">Plectosphaerella cucumerina</name>
    <dbReference type="NCBI Taxonomy" id="40658"/>
    <lineage>
        <taxon>Eukaryota</taxon>
        <taxon>Fungi</taxon>
        <taxon>Dikarya</taxon>
        <taxon>Ascomycota</taxon>
        <taxon>Pezizomycotina</taxon>
        <taxon>Sordariomycetes</taxon>
        <taxon>Hypocreomycetidae</taxon>
        <taxon>Glomerellales</taxon>
        <taxon>Plectosphaerellaceae</taxon>
        <taxon>Plectosphaerella</taxon>
    </lineage>
</organism>
<proteinExistence type="predicted"/>
<comment type="caution">
    <text evidence="2">The sequence shown here is derived from an EMBL/GenBank/DDBJ whole genome shotgun (WGS) entry which is preliminary data.</text>
</comment>
<gene>
    <name evidence="2" type="ORF">B0T11DRAFT_345459</name>
</gene>
<name>A0A8K0X8K5_9PEZI</name>
<sequence>MRAATFLSTLFALSASVTAMPTPGDNSAETAALEARGACDKGYYPCVQLQQFACPLGCMAVHAPIAKLSCLQNCNARAHANCAAWCS</sequence>
<evidence type="ECO:0000256" key="1">
    <source>
        <dbReference type="SAM" id="SignalP"/>
    </source>
</evidence>
<keyword evidence="1" id="KW-0732">Signal</keyword>
<feature type="signal peptide" evidence="1">
    <location>
        <begin position="1"/>
        <end position="19"/>
    </location>
</feature>
<dbReference type="OrthoDB" id="10462663at2759"/>
<protein>
    <submittedName>
        <fullName evidence="2">Uncharacterized protein</fullName>
    </submittedName>
</protein>
<reference evidence="2" key="1">
    <citation type="journal article" date="2021" name="Nat. Commun.">
        <title>Genetic determinants of endophytism in the Arabidopsis root mycobiome.</title>
        <authorList>
            <person name="Mesny F."/>
            <person name="Miyauchi S."/>
            <person name="Thiergart T."/>
            <person name="Pickel B."/>
            <person name="Atanasova L."/>
            <person name="Karlsson M."/>
            <person name="Huettel B."/>
            <person name="Barry K.W."/>
            <person name="Haridas S."/>
            <person name="Chen C."/>
            <person name="Bauer D."/>
            <person name="Andreopoulos W."/>
            <person name="Pangilinan J."/>
            <person name="LaButti K."/>
            <person name="Riley R."/>
            <person name="Lipzen A."/>
            <person name="Clum A."/>
            <person name="Drula E."/>
            <person name="Henrissat B."/>
            <person name="Kohler A."/>
            <person name="Grigoriev I.V."/>
            <person name="Martin F.M."/>
            <person name="Hacquard S."/>
        </authorList>
    </citation>
    <scope>NUCLEOTIDE SEQUENCE</scope>
    <source>
        <strain evidence="2">MPI-CAGE-AT-0016</strain>
    </source>
</reference>